<dbReference type="KEGG" id="ful:C4N20_10010"/>
<dbReference type="Proteomes" id="UP000249008">
    <property type="component" value="Chromosome 1"/>
</dbReference>
<evidence type="ECO:0000259" key="3">
    <source>
        <dbReference type="Pfam" id="PF00483"/>
    </source>
</evidence>
<evidence type="ECO:0000313" key="5">
    <source>
        <dbReference type="Proteomes" id="UP000249008"/>
    </source>
</evidence>
<dbReference type="GeneID" id="78455146"/>
<dbReference type="SUPFAM" id="SSF53448">
    <property type="entry name" value="Nucleotide-diphospho-sugar transferases"/>
    <property type="match status" value="1"/>
</dbReference>
<evidence type="ECO:0000256" key="2">
    <source>
        <dbReference type="ARBA" id="ARBA00022695"/>
    </source>
</evidence>
<dbReference type="InterPro" id="IPR029044">
    <property type="entry name" value="Nucleotide-diphossugar_trans"/>
</dbReference>
<dbReference type="Gene3D" id="3.90.550.10">
    <property type="entry name" value="Spore Coat Polysaccharide Biosynthesis Protein SpsA, Chain A"/>
    <property type="match status" value="1"/>
</dbReference>
<organism evidence="4 5">
    <name type="scientific">Fusobacterium ulcerans</name>
    <dbReference type="NCBI Taxonomy" id="861"/>
    <lineage>
        <taxon>Bacteria</taxon>
        <taxon>Fusobacteriati</taxon>
        <taxon>Fusobacteriota</taxon>
        <taxon>Fusobacteriia</taxon>
        <taxon>Fusobacteriales</taxon>
        <taxon>Fusobacteriaceae</taxon>
        <taxon>Fusobacterium</taxon>
    </lineage>
</organism>
<dbReference type="EMBL" id="LS483487">
    <property type="protein sequence ID" value="SQJ00201.1"/>
    <property type="molecule type" value="Genomic_DNA"/>
</dbReference>
<dbReference type="CDD" id="cd02523">
    <property type="entry name" value="PC_cytidylyltransferase"/>
    <property type="match status" value="1"/>
</dbReference>
<gene>
    <name evidence="4" type="primary">gtaB_1</name>
    <name evidence="4" type="ORF">NCTC12112_00555</name>
</gene>
<dbReference type="PANTHER" id="PTHR43584:SF5">
    <property type="entry name" value="PROTEIN LICC"/>
    <property type="match status" value="1"/>
</dbReference>
<evidence type="ECO:0000256" key="1">
    <source>
        <dbReference type="ARBA" id="ARBA00022679"/>
    </source>
</evidence>
<protein>
    <submittedName>
        <fullName evidence="4">UTP--glucose-1-phosphate uridylyltransferase</fullName>
        <ecNumber evidence="4">2.7.7.9</ecNumber>
    </submittedName>
</protein>
<proteinExistence type="predicted"/>
<dbReference type="InterPro" id="IPR005835">
    <property type="entry name" value="NTP_transferase_dom"/>
</dbReference>
<dbReference type="AlphaFoldDB" id="A0AAX2J8Y3"/>
<dbReference type="PANTHER" id="PTHR43584">
    <property type="entry name" value="NUCLEOTIDYL TRANSFERASE"/>
    <property type="match status" value="1"/>
</dbReference>
<evidence type="ECO:0000313" key="4">
    <source>
        <dbReference type="EMBL" id="SQJ00201.1"/>
    </source>
</evidence>
<sequence>MKTAVILVAGMGTRLRGITNDEIPKPFLAINGLSLIERSIEKLLDSGIKKIILVTGHLDYFFEPLKKKYSSVVTIKNSNYANTSSMGSFYCAKELIGDEDILLLEGDLIYEKNCLDILITSPEKDTILLSEDKKMSDDYYYEIIDNSIGKLTFNLFEIKGEYGELTGLQKLSNELCQLMFKKYEDEKNLKLGYEYCIEKIAKERRIFCKRVDGIIWSEIDDEFQLNRVMETIYPKLLEKGEN</sequence>
<dbReference type="InterPro" id="IPR050065">
    <property type="entry name" value="GlmU-like"/>
</dbReference>
<keyword evidence="2 4" id="KW-0548">Nucleotidyltransferase</keyword>
<dbReference type="Pfam" id="PF00483">
    <property type="entry name" value="NTP_transferase"/>
    <property type="match status" value="1"/>
</dbReference>
<keyword evidence="1 4" id="KW-0808">Transferase</keyword>
<name>A0AAX2J8Y3_9FUSO</name>
<dbReference type="EC" id="2.7.7.9" evidence="4"/>
<accession>A0AAX2J8Y3</accession>
<feature type="domain" description="Nucleotidyl transferase" evidence="3">
    <location>
        <begin position="4"/>
        <end position="122"/>
    </location>
</feature>
<dbReference type="GO" id="GO:0003983">
    <property type="term" value="F:UTP:glucose-1-phosphate uridylyltransferase activity"/>
    <property type="evidence" value="ECO:0007669"/>
    <property type="project" value="UniProtKB-EC"/>
</dbReference>
<reference evidence="4 5" key="1">
    <citation type="submission" date="2018-06" db="EMBL/GenBank/DDBJ databases">
        <authorList>
            <consortium name="Pathogen Informatics"/>
            <person name="Doyle S."/>
        </authorList>
    </citation>
    <scope>NUCLEOTIDE SEQUENCE [LARGE SCALE GENOMIC DNA]</scope>
    <source>
        <strain evidence="4 5">NCTC12112</strain>
    </source>
</reference>
<dbReference type="RefSeq" id="WP_005978219.1">
    <property type="nucleotide sequence ID" value="NZ_BAABXY010000001.1"/>
</dbReference>